<evidence type="ECO:0000313" key="8">
    <source>
        <dbReference type="EMBL" id="MBB2991420.1"/>
    </source>
</evidence>
<feature type="transmembrane region" description="Helical" evidence="5">
    <location>
        <begin position="56"/>
        <end position="76"/>
    </location>
</feature>
<gene>
    <name evidence="8" type="ORF">FHR72_002904</name>
</gene>
<keyword evidence="9" id="KW-1185">Reference proteome</keyword>
<evidence type="ECO:0000256" key="6">
    <source>
        <dbReference type="SAM" id="MobiDB-lite"/>
    </source>
</evidence>
<dbReference type="AlphaFoldDB" id="A0A839Q5T0"/>
<proteinExistence type="inferred from homology"/>
<dbReference type="RefSeq" id="WP_183469071.1">
    <property type="nucleotide sequence ID" value="NZ_JACHVU010000005.1"/>
</dbReference>
<dbReference type="InterPro" id="IPR013525">
    <property type="entry name" value="ABC2_TM"/>
</dbReference>
<reference evidence="8 9" key="1">
    <citation type="submission" date="2020-08" db="EMBL/GenBank/DDBJ databases">
        <title>The Agave Microbiome: Exploring the role of microbial communities in plant adaptations to desert environments.</title>
        <authorList>
            <person name="Partida-Martinez L.P."/>
        </authorList>
    </citation>
    <scope>NUCLEOTIDE SEQUENCE [LARGE SCALE GENOMIC DNA]</scope>
    <source>
        <strain evidence="8 9">AT2.18</strain>
    </source>
</reference>
<dbReference type="Proteomes" id="UP000550501">
    <property type="component" value="Unassembled WGS sequence"/>
</dbReference>
<keyword evidence="2 5" id="KW-0812">Transmembrane</keyword>
<comment type="caution">
    <text evidence="8">The sequence shown here is derived from an EMBL/GenBank/DDBJ whole genome shotgun (WGS) entry which is preliminary data.</text>
</comment>
<dbReference type="InterPro" id="IPR051784">
    <property type="entry name" value="Nod_factor_ABC_transporter"/>
</dbReference>
<feature type="transmembrane region" description="Helical" evidence="5">
    <location>
        <begin position="212"/>
        <end position="236"/>
    </location>
</feature>
<organism evidence="8 9">
    <name type="scientific">Mycolicibacterium iranicum</name>
    <name type="common">Mycobacterium iranicum</name>
    <dbReference type="NCBI Taxonomy" id="912594"/>
    <lineage>
        <taxon>Bacteria</taxon>
        <taxon>Bacillati</taxon>
        <taxon>Actinomycetota</taxon>
        <taxon>Actinomycetes</taxon>
        <taxon>Mycobacteriales</taxon>
        <taxon>Mycobacteriaceae</taxon>
        <taxon>Mycolicibacterium</taxon>
    </lineage>
</organism>
<dbReference type="GO" id="GO:0140359">
    <property type="term" value="F:ABC-type transporter activity"/>
    <property type="evidence" value="ECO:0007669"/>
    <property type="project" value="InterPro"/>
</dbReference>
<evidence type="ECO:0000256" key="2">
    <source>
        <dbReference type="ARBA" id="ARBA00022692"/>
    </source>
</evidence>
<sequence>MAIESTPATDTSKHRARRTQSDADRAAEKQLPSAVRIGFSRVVPELKMFYRRPEQLALTFSMPAIICLLLGSIFSADVPGTQTSTGAIIAASMLAYGILSTSFINLGIGIAADRETGALRRLRGTPATASSYFIGKIMLVAIASVAEAVIILALGVTVFGLHLPTSLSGWFTLTWVFLLGILSCSLLGILVSNYAGNAVSAAVLTNGPAVGLQFVSGTYVPLMVLPTWMLIIGSLFPVKWMAQGFRSVLLPPQMMAFEPAGSWEHGRIFLVLAAWSVGGLVACLYVFRWSDRS</sequence>
<evidence type="ECO:0000256" key="4">
    <source>
        <dbReference type="ARBA" id="ARBA00023136"/>
    </source>
</evidence>
<protein>
    <recommendedName>
        <fullName evidence="5">Transport permease protein</fullName>
    </recommendedName>
</protein>
<dbReference type="InterPro" id="IPR047817">
    <property type="entry name" value="ABC2_TM_bact-type"/>
</dbReference>
<keyword evidence="5" id="KW-0813">Transport</keyword>
<feature type="transmembrane region" description="Helical" evidence="5">
    <location>
        <begin position="133"/>
        <end position="161"/>
    </location>
</feature>
<feature type="transmembrane region" description="Helical" evidence="5">
    <location>
        <begin position="88"/>
        <end position="112"/>
    </location>
</feature>
<name>A0A839Q5T0_MYCIR</name>
<comment type="similarity">
    <text evidence="5">Belongs to the ABC-2 integral membrane protein family.</text>
</comment>
<feature type="domain" description="ABC transmembrane type-2" evidence="7">
    <location>
        <begin position="54"/>
        <end position="290"/>
    </location>
</feature>
<evidence type="ECO:0000313" key="9">
    <source>
        <dbReference type="Proteomes" id="UP000550501"/>
    </source>
</evidence>
<dbReference type="Pfam" id="PF01061">
    <property type="entry name" value="ABC2_membrane"/>
    <property type="match status" value="1"/>
</dbReference>
<evidence type="ECO:0000256" key="5">
    <source>
        <dbReference type="RuleBase" id="RU361157"/>
    </source>
</evidence>
<dbReference type="PROSITE" id="PS51012">
    <property type="entry name" value="ABC_TM2"/>
    <property type="match status" value="1"/>
</dbReference>
<dbReference type="PANTHER" id="PTHR43229:SF6">
    <property type="entry name" value="ABC-TYPE MULTIDRUG TRANSPORT SYSTEM, PERMEASE COMPONENT"/>
    <property type="match status" value="1"/>
</dbReference>
<dbReference type="GO" id="GO:0005886">
    <property type="term" value="C:plasma membrane"/>
    <property type="evidence" value="ECO:0007669"/>
    <property type="project" value="UniProtKB-SubCell"/>
</dbReference>
<keyword evidence="5" id="KW-1003">Cell membrane</keyword>
<dbReference type="EMBL" id="JACHVU010000005">
    <property type="protein sequence ID" value="MBB2991420.1"/>
    <property type="molecule type" value="Genomic_DNA"/>
</dbReference>
<comment type="subcellular location">
    <subcellularLocation>
        <location evidence="5">Cell membrane</location>
        <topology evidence="5">Multi-pass membrane protein</topology>
    </subcellularLocation>
    <subcellularLocation>
        <location evidence="1">Membrane</location>
        <topology evidence="1">Multi-pass membrane protein</topology>
    </subcellularLocation>
</comment>
<feature type="region of interest" description="Disordered" evidence="6">
    <location>
        <begin position="1"/>
        <end position="29"/>
    </location>
</feature>
<evidence type="ECO:0000256" key="1">
    <source>
        <dbReference type="ARBA" id="ARBA00004141"/>
    </source>
</evidence>
<feature type="transmembrane region" description="Helical" evidence="5">
    <location>
        <begin position="167"/>
        <end position="191"/>
    </location>
</feature>
<feature type="compositionally biased region" description="Basic and acidic residues" evidence="6">
    <location>
        <begin position="19"/>
        <end position="28"/>
    </location>
</feature>
<evidence type="ECO:0000256" key="3">
    <source>
        <dbReference type="ARBA" id="ARBA00022989"/>
    </source>
</evidence>
<evidence type="ECO:0000259" key="7">
    <source>
        <dbReference type="PROSITE" id="PS51012"/>
    </source>
</evidence>
<feature type="compositionally biased region" description="Polar residues" evidence="6">
    <location>
        <begin position="1"/>
        <end position="10"/>
    </location>
</feature>
<keyword evidence="4 5" id="KW-0472">Membrane</keyword>
<accession>A0A839Q5T0</accession>
<keyword evidence="3 5" id="KW-1133">Transmembrane helix</keyword>
<dbReference type="PANTHER" id="PTHR43229">
    <property type="entry name" value="NODULATION PROTEIN J"/>
    <property type="match status" value="1"/>
</dbReference>
<feature type="transmembrane region" description="Helical" evidence="5">
    <location>
        <begin position="268"/>
        <end position="287"/>
    </location>
</feature>